<evidence type="ECO:0000256" key="1">
    <source>
        <dbReference type="SAM" id="Phobius"/>
    </source>
</evidence>
<keyword evidence="1" id="KW-1133">Transmembrane helix</keyword>
<dbReference type="EMBL" id="FRCZ01000001">
    <property type="protein sequence ID" value="SHM60336.1"/>
    <property type="molecule type" value="Genomic_DNA"/>
</dbReference>
<reference evidence="2 3" key="1">
    <citation type="submission" date="2016-11" db="EMBL/GenBank/DDBJ databases">
        <authorList>
            <person name="Jaros S."/>
            <person name="Januszkiewicz K."/>
            <person name="Wedrychowicz H."/>
        </authorList>
    </citation>
    <scope>NUCLEOTIDE SEQUENCE [LARGE SCALE GENOMIC DNA]</scope>
    <source>
        <strain evidence="2 3">CGMCC 1.10681</strain>
    </source>
</reference>
<protein>
    <submittedName>
        <fullName evidence="2">Uncharacterized protein</fullName>
    </submittedName>
</protein>
<proteinExistence type="predicted"/>
<dbReference type="Proteomes" id="UP000184184">
    <property type="component" value="Unassembled WGS sequence"/>
</dbReference>
<feature type="transmembrane region" description="Helical" evidence="1">
    <location>
        <begin position="7"/>
        <end position="28"/>
    </location>
</feature>
<dbReference type="STRING" id="1027249.SAMN05216179_0579"/>
<dbReference type="AlphaFoldDB" id="A0A1M7K503"/>
<gene>
    <name evidence="2" type="ORF">SAMN05216179_0579</name>
</gene>
<organism evidence="2 3">
    <name type="scientific">Gracilibacillus kekensis</name>
    <dbReference type="NCBI Taxonomy" id="1027249"/>
    <lineage>
        <taxon>Bacteria</taxon>
        <taxon>Bacillati</taxon>
        <taxon>Bacillota</taxon>
        <taxon>Bacilli</taxon>
        <taxon>Bacillales</taxon>
        <taxon>Bacillaceae</taxon>
        <taxon>Gracilibacillus</taxon>
    </lineage>
</organism>
<evidence type="ECO:0000313" key="3">
    <source>
        <dbReference type="Proteomes" id="UP000184184"/>
    </source>
</evidence>
<feature type="transmembrane region" description="Helical" evidence="1">
    <location>
        <begin position="34"/>
        <end position="51"/>
    </location>
</feature>
<accession>A0A1M7K503</accession>
<keyword evidence="3" id="KW-1185">Reference proteome</keyword>
<keyword evidence="1" id="KW-0472">Membrane</keyword>
<keyword evidence="1" id="KW-0812">Transmembrane</keyword>
<name>A0A1M7K503_9BACI</name>
<sequence>MKAFLYFCLIMIVGFLILVPWLLFVVPLMGLKTFIILLLLIIFGFFVEILCK</sequence>
<evidence type="ECO:0000313" key="2">
    <source>
        <dbReference type="EMBL" id="SHM60336.1"/>
    </source>
</evidence>